<gene>
    <name evidence="3" type="ORF">GRI36_03435</name>
</gene>
<keyword evidence="4" id="KW-1185">Reference proteome</keyword>
<evidence type="ECO:0000313" key="3">
    <source>
        <dbReference type="EMBL" id="MXO55928.1"/>
    </source>
</evidence>
<name>A0A6I4SKE7_9SPHN</name>
<protein>
    <submittedName>
        <fullName evidence="3">Aminoacyl-tRNA hydrolase</fullName>
        <ecNumber evidence="3">3.1.1.29</ecNumber>
    </submittedName>
</protein>
<dbReference type="NCBIfam" id="NF006718">
    <property type="entry name" value="PRK09256.1"/>
    <property type="match status" value="1"/>
</dbReference>
<evidence type="ECO:0000313" key="4">
    <source>
        <dbReference type="Proteomes" id="UP000468943"/>
    </source>
</evidence>
<reference evidence="3 4" key="1">
    <citation type="submission" date="2019-12" db="EMBL/GenBank/DDBJ databases">
        <title>Genomic-based taxomic classification of the family Erythrobacteraceae.</title>
        <authorList>
            <person name="Xu L."/>
        </authorList>
    </citation>
    <scope>NUCLEOTIDE SEQUENCE [LARGE SCALE GENOMIC DNA]</scope>
    <source>
        <strain evidence="3 4">JCM 17802</strain>
    </source>
</reference>
<dbReference type="Proteomes" id="UP000468943">
    <property type="component" value="Unassembled WGS sequence"/>
</dbReference>
<dbReference type="EC" id="3.1.1.29" evidence="3"/>
<feature type="compositionally biased region" description="Basic residues" evidence="1">
    <location>
        <begin position="99"/>
        <end position="123"/>
    </location>
</feature>
<keyword evidence="3" id="KW-0378">Hydrolase</keyword>
<sequence>MDETIAEALRIAEESFIASSGPGGQNVNKVATAVQLRLNVFALRLSPPVFGRLKTLAGTRMTSKGEIVLTARNYRTQEANRDDARGRMIQLLEAAHKEPKLRKKSRVNRIGKEKRIKAKKNRGTIKAGRGKVDW</sequence>
<dbReference type="GO" id="GO:0003747">
    <property type="term" value="F:translation release factor activity"/>
    <property type="evidence" value="ECO:0007669"/>
    <property type="project" value="InterPro"/>
</dbReference>
<dbReference type="Pfam" id="PF00472">
    <property type="entry name" value="RF-1"/>
    <property type="match status" value="1"/>
</dbReference>
<evidence type="ECO:0000256" key="1">
    <source>
        <dbReference type="SAM" id="MobiDB-lite"/>
    </source>
</evidence>
<accession>A0A6I4SKE7</accession>
<dbReference type="PANTHER" id="PTHR47814:SF1">
    <property type="entry name" value="PEPTIDYL-TRNA HYDROLASE ARFB"/>
    <property type="match status" value="1"/>
</dbReference>
<dbReference type="EMBL" id="WTYS01000001">
    <property type="protein sequence ID" value="MXO55928.1"/>
    <property type="molecule type" value="Genomic_DNA"/>
</dbReference>
<comment type="caution">
    <text evidence="3">The sequence shown here is derived from an EMBL/GenBank/DDBJ whole genome shotgun (WGS) entry which is preliminary data.</text>
</comment>
<dbReference type="AlphaFoldDB" id="A0A6I4SKE7"/>
<evidence type="ECO:0000259" key="2">
    <source>
        <dbReference type="Pfam" id="PF00472"/>
    </source>
</evidence>
<dbReference type="OrthoDB" id="9815709at2"/>
<proteinExistence type="predicted"/>
<dbReference type="GO" id="GO:0004045">
    <property type="term" value="F:peptidyl-tRNA hydrolase activity"/>
    <property type="evidence" value="ECO:0007669"/>
    <property type="project" value="UniProtKB-EC"/>
</dbReference>
<feature type="domain" description="Prokaryotic-type class I peptide chain release factors" evidence="2">
    <location>
        <begin position="13"/>
        <end position="128"/>
    </location>
</feature>
<dbReference type="GO" id="GO:0043022">
    <property type="term" value="F:ribosome binding"/>
    <property type="evidence" value="ECO:0007669"/>
    <property type="project" value="TreeGrafter"/>
</dbReference>
<dbReference type="InterPro" id="IPR000352">
    <property type="entry name" value="Pep_chain_release_fac_I"/>
</dbReference>
<dbReference type="RefSeq" id="WP_160597197.1">
    <property type="nucleotide sequence ID" value="NZ_WTYS01000001.1"/>
</dbReference>
<dbReference type="SUPFAM" id="SSF110916">
    <property type="entry name" value="Peptidyl-tRNA hydrolase domain-like"/>
    <property type="match status" value="1"/>
</dbReference>
<feature type="region of interest" description="Disordered" evidence="1">
    <location>
        <begin position="98"/>
        <end position="134"/>
    </location>
</feature>
<organism evidence="3 4">
    <name type="scientific">Pontixanthobacter gangjinensis</name>
    <dbReference type="NCBI Taxonomy" id="1028742"/>
    <lineage>
        <taxon>Bacteria</taxon>
        <taxon>Pseudomonadati</taxon>
        <taxon>Pseudomonadota</taxon>
        <taxon>Alphaproteobacteria</taxon>
        <taxon>Sphingomonadales</taxon>
        <taxon>Erythrobacteraceae</taxon>
        <taxon>Pontixanthobacter</taxon>
    </lineage>
</organism>
<dbReference type="PANTHER" id="PTHR47814">
    <property type="entry name" value="PEPTIDYL-TRNA HYDROLASE ARFB"/>
    <property type="match status" value="1"/>
</dbReference>
<dbReference type="Gene3D" id="3.30.160.20">
    <property type="match status" value="1"/>
</dbReference>
<dbReference type="GO" id="GO:0072344">
    <property type="term" value="P:rescue of stalled ribosome"/>
    <property type="evidence" value="ECO:0007669"/>
    <property type="project" value="TreeGrafter"/>
</dbReference>